<keyword evidence="5 6" id="KW-0238">DNA-binding</keyword>
<dbReference type="SUPFAM" id="SSF52540">
    <property type="entry name" value="P-loop containing nucleoside triphosphate hydrolases"/>
    <property type="match status" value="1"/>
</dbReference>
<comment type="similarity">
    <text evidence="6">Belongs to the RecF family.</text>
</comment>
<evidence type="ECO:0000256" key="5">
    <source>
        <dbReference type="ARBA" id="ARBA00023125"/>
    </source>
</evidence>
<evidence type="ECO:0000313" key="8">
    <source>
        <dbReference type="EMBL" id="MBD3871012.1"/>
    </source>
</evidence>
<dbReference type="Pfam" id="PF02463">
    <property type="entry name" value="SMC_N"/>
    <property type="match status" value="1"/>
</dbReference>
<evidence type="ECO:0000256" key="2">
    <source>
        <dbReference type="ARBA" id="ARBA00022705"/>
    </source>
</evidence>
<dbReference type="PANTHER" id="PTHR32182:SF0">
    <property type="entry name" value="DNA REPLICATION AND REPAIR PROTEIN RECF"/>
    <property type="match status" value="1"/>
</dbReference>
<keyword evidence="6" id="KW-0227">DNA damage</keyword>
<evidence type="ECO:0000256" key="4">
    <source>
        <dbReference type="ARBA" id="ARBA00022840"/>
    </source>
</evidence>
<dbReference type="GO" id="GO:0009432">
    <property type="term" value="P:SOS response"/>
    <property type="evidence" value="ECO:0007669"/>
    <property type="project" value="UniProtKB-UniRule"/>
</dbReference>
<keyword evidence="6" id="KW-0234">DNA repair</keyword>
<keyword evidence="6" id="KW-0742">SOS response</keyword>
<dbReference type="GO" id="GO:0006260">
    <property type="term" value="P:DNA replication"/>
    <property type="evidence" value="ECO:0007669"/>
    <property type="project" value="UniProtKB-UniRule"/>
</dbReference>
<dbReference type="InterPro" id="IPR027417">
    <property type="entry name" value="P-loop_NTPase"/>
</dbReference>
<dbReference type="GO" id="GO:0006302">
    <property type="term" value="P:double-strand break repair"/>
    <property type="evidence" value="ECO:0007669"/>
    <property type="project" value="TreeGrafter"/>
</dbReference>
<dbReference type="Gene3D" id="3.40.50.300">
    <property type="entry name" value="P-loop containing nucleotide triphosphate hydrolases"/>
    <property type="match status" value="1"/>
</dbReference>
<feature type="domain" description="RecF/RecN/SMC N-terminal" evidence="7">
    <location>
        <begin position="4"/>
        <end position="351"/>
    </location>
</feature>
<comment type="caution">
    <text evidence="8">The sequence shown here is derived from an EMBL/GenBank/DDBJ whole genome shotgun (WGS) entry which is preliminary data.</text>
</comment>
<evidence type="ECO:0000256" key="6">
    <source>
        <dbReference type="HAMAP-Rule" id="MF_00365"/>
    </source>
</evidence>
<organism evidence="8 9">
    <name type="scientific">Candidatus Sulfomarinibacter kjeldsenii</name>
    <dbReference type="NCBI Taxonomy" id="2885994"/>
    <lineage>
        <taxon>Bacteria</taxon>
        <taxon>Pseudomonadati</taxon>
        <taxon>Acidobacteriota</taxon>
        <taxon>Thermoanaerobaculia</taxon>
        <taxon>Thermoanaerobaculales</taxon>
        <taxon>Candidatus Sulfomarinibacteraceae</taxon>
        <taxon>Candidatus Sulfomarinibacter</taxon>
    </lineage>
</organism>
<dbReference type="GO" id="GO:0005737">
    <property type="term" value="C:cytoplasm"/>
    <property type="evidence" value="ECO:0007669"/>
    <property type="project" value="UniProtKB-SubCell"/>
</dbReference>
<dbReference type="EMBL" id="JACXWA010000109">
    <property type="protein sequence ID" value="MBD3871012.1"/>
    <property type="molecule type" value="Genomic_DNA"/>
</dbReference>
<comment type="function">
    <text evidence="6">The RecF protein is involved in DNA metabolism; it is required for DNA replication and normal SOS inducibility. RecF binds preferentially to single-stranded, linear DNA. It also seems to bind ATP.</text>
</comment>
<protein>
    <recommendedName>
        <fullName evidence="6">DNA replication and repair protein RecF</fullName>
    </recommendedName>
</protein>
<dbReference type="HAMAP" id="MF_00365">
    <property type="entry name" value="RecF"/>
    <property type="match status" value="1"/>
</dbReference>
<dbReference type="GO" id="GO:0000731">
    <property type="term" value="P:DNA synthesis involved in DNA repair"/>
    <property type="evidence" value="ECO:0007669"/>
    <property type="project" value="TreeGrafter"/>
</dbReference>
<sequence length="374" mass="41279">MELIDLSVRNFRNLSGQVLTFGKTTNAILGPNGAGKTSLLEAMIVLGNLRSFRTTSLRRAVRHNESSFRLVGTVSSGGRTHRLELIVKIGSPITRTLLIDGATADIERYLQLFPVFAITAQDRELVTGGPEGRRSMLDRFVFLLRPAHLDQLRSYRRLLQQRNAALVGQSSDAEIEAWEAPLAAAAAAIIEARARGAEILAERFAEVFGELSRGDQTKITIEYRSEAWSSPSDGPKKVEDLYRQRYNETRTRDRQQGFTGDGPHRHDLGLKTAGRSVRYVLSSGQTKGVAAALRLATLAQVEKERNERFPVIVDDVDAELDGAALTLLVEHLGNERQLFLSSTSERVAELAGPRGCCIRLENGTRTPQEATNDD</sequence>
<keyword evidence="1 6" id="KW-0963">Cytoplasm</keyword>
<feature type="binding site" evidence="6">
    <location>
        <begin position="30"/>
        <end position="37"/>
    </location>
    <ligand>
        <name>ATP</name>
        <dbReference type="ChEBI" id="CHEBI:30616"/>
    </ligand>
</feature>
<dbReference type="GO" id="GO:0005524">
    <property type="term" value="F:ATP binding"/>
    <property type="evidence" value="ECO:0007669"/>
    <property type="project" value="UniProtKB-UniRule"/>
</dbReference>
<dbReference type="NCBIfam" id="TIGR00611">
    <property type="entry name" value="recf"/>
    <property type="match status" value="1"/>
</dbReference>
<proteinExistence type="inferred from homology"/>
<dbReference type="Proteomes" id="UP000598633">
    <property type="component" value="Unassembled WGS sequence"/>
</dbReference>
<dbReference type="Gene3D" id="1.20.1050.90">
    <property type="entry name" value="RecF/RecN/SMC, N-terminal domain"/>
    <property type="match status" value="1"/>
</dbReference>
<keyword evidence="2 6" id="KW-0235">DNA replication</keyword>
<keyword evidence="4 6" id="KW-0067">ATP-binding</keyword>
<reference evidence="8 9" key="1">
    <citation type="submission" date="2020-08" db="EMBL/GenBank/DDBJ databases">
        <title>Acidobacteriota in marine sediments use diverse sulfur dissimilation pathways.</title>
        <authorList>
            <person name="Wasmund K."/>
        </authorList>
    </citation>
    <scope>NUCLEOTIDE SEQUENCE [LARGE SCALE GENOMIC DNA]</scope>
    <source>
        <strain evidence="8">MAG AM3-A</strain>
    </source>
</reference>
<dbReference type="InterPro" id="IPR001238">
    <property type="entry name" value="DNA-binding_RecF"/>
</dbReference>
<dbReference type="PANTHER" id="PTHR32182">
    <property type="entry name" value="DNA REPLICATION AND REPAIR PROTEIN RECF"/>
    <property type="match status" value="1"/>
</dbReference>
<accession>A0A8J6Y652</accession>
<name>A0A8J6Y652_9BACT</name>
<comment type="subcellular location">
    <subcellularLocation>
        <location evidence="6">Cytoplasm</location>
    </subcellularLocation>
</comment>
<gene>
    <name evidence="6 8" type="primary">recF</name>
    <name evidence="8" type="ORF">IFJ97_06595</name>
</gene>
<keyword evidence="3 6" id="KW-0547">Nucleotide-binding</keyword>
<dbReference type="AlphaFoldDB" id="A0A8J6Y652"/>
<dbReference type="InterPro" id="IPR003395">
    <property type="entry name" value="RecF/RecN/SMC_N"/>
</dbReference>
<evidence type="ECO:0000256" key="1">
    <source>
        <dbReference type="ARBA" id="ARBA00022490"/>
    </source>
</evidence>
<evidence type="ECO:0000259" key="7">
    <source>
        <dbReference type="Pfam" id="PF02463"/>
    </source>
</evidence>
<dbReference type="GO" id="GO:0003697">
    <property type="term" value="F:single-stranded DNA binding"/>
    <property type="evidence" value="ECO:0007669"/>
    <property type="project" value="UniProtKB-UniRule"/>
</dbReference>
<dbReference type="InterPro" id="IPR042174">
    <property type="entry name" value="RecF_2"/>
</dbReference>
<evidence type="ECO:0000313" key="9">
    <source>
        <dbReference type="Proteomes" id="UP000598633"/>
    </source>
</evidence>
<evidence type="ECO:0000256" key="3">
    <source>
        <dbReference type="ARBA" id="ARBA00022741"/>
    </source>
</evidence>